<reference evidence="1" key="1">
    <citation type="journal article" date="2013" name="Nature">
        <title>Draft genome of the wheat A-genome progenitor Triticum urartu.</title>
        <authorList>
            <person name="Ling H.Q."/>
            <person name="Zhao S."/>
            <person name="Liu D."/>
            <person name="Wang J."/>
            <person name="Sun H."/>
            <person name="Zhang C."/>
            <person name="Fan H."/>
            <person name="Li D."/>
            <person name="Dong L."/>
            <person name="Tao Y."/>
            <person name="Gao C."/>
            <person name="Wu H."/>
            <person name="Li Y."/>
            <person name="Cui Y."/>
            <person name="Guo X."/>
            <person name="Zheng S."/>
            <person name="Wang B."/>
            <person name="Yu K."/>
            <person name="Liang Q."/>
            <person name="Yang W."/>
            <person name="Lou X."/>
            <person name="Chen J."/>
            <person name="Feng M."/>
            <person name="Jian J."/>
            <person name="Zhang X."/>
            <person name="Luo G."/>
            <person name="Jiang Y."/>
            <person name="Liu J."/>
            <person name="Wang Z."/>
            <person name="Sha Y."/>
            <person name="Zhang B."/>
            <person name="Wu H."/>
            <person name="Tang D."/>
            <person name="Shen Q."/>
            <person name="Xue P."/>
            <person name="Zou S."/>
            <person name="Wang X."/>
            <person name="Liu X."/>
            <person name="Wang F."/>
            <person name="Yang Y."/>
            <person name="An X."/>
            <person name="Dong Z."/>
            <person name="Zhang K."/>
            <person name="Zhang X."/>
            <person name="Luo M.C."/>
            <person name="Dvorak J."/>
            <person name="Tong Y."/>
            <person name="Wang J."/>
            <person name="Yang H."/>
            <person name="Li Z."/>
            <person name="Wang D."/>
            <person name="Zhang A."/>
            <person name="Wang J."/>
        </authorList>
    </citation>
    <scope>NUCLEOTIDE SEQUENCE</scope>
</reference>
<accession>M8A1P9</accession>
<dbReference type="EMBL" id="KD131480">
    <property type="protein sequence ID" value="EMS58525.1"/>
    <property type="molecule type" value="Genomic_DNA"/>
</dbReference>
<sequence length="110" mass="11860">MATRDGKSTQESYGFKYQLTVVVLVVIQRVDTATAPTATTEKKRKVALVLDSAATSLLDRCPSTAPAGATAIAMAAGLFAHRRGPPLGQVYMLQQGVSEFRQCCLKSRRE</sequence>
<proteinExistence type="predicted"/>
<gene>
    <name evidence="1" type="ORF">TRIUR3_06863</name>
</gene>
<protein>
    <submittedName>
        <fullName evidence="1">Uncharacterized protein</fullName>
    </submittedName>
</protein>
<dbReference type="AlphaFoldDB" id="M8A1P9"/>
<evidence type="ECO:0000313" key="1">
    <source>
        <dbReference type="EMBL" id="EMS58525.1"/>
    </source>
</evidence>
<name>M8A1P9_TRIUA</name>
<organism evidence="1">
    <name type="scientific">Triticum urartu</name>
    <name type="common">Red wild einkorn</name>
    <name type="synonym">Crithodium urartu</name>
    <dbReference type="NCBI Taxonomy" id="4572"/>
    <lineage>
        <taxon>Eukaryota</taxon>
        <taxon>Viridiplantae</taxon>
        <taxon>Streptophyta</taxon>
        <taxon>Embryophyta</taxon>
        <taxon>Tracheophyta</taxon>
        <taxon>Spermatophyta</taxon>
        <taxon>Magnoliopsida</taxon>
        <taxon>Liliopsida</taxon>
        <taxon>Poales</taxon>
        <taxon>Poaceae</taxon>
        <taxon>BOP clade</taxon>
        <taxon>Pooideae</taxon>
        <taxon>Triticodae</taxon>
        <taxon>Triticeae</taxon>
        <taxon>Triticinae</taxon>
        <taxon>Triticum</taxon>
    </lineage>
</organism>